<dbReference type="SUPFAM" id="SSF51445">
    <property type="entry name" value="(Trans)glycosidases"/>
    <property type="match status" value="1"/>
</dbReference>
<proteinExistence type="inferred from homology"/>
<keyword evidence="3 4" id="KW-0326">Glycosidase</keyword>
<dbReference type="InterPro" id="IPR000805">
    <property type="entry name" value="Glyco_hydro_26"/>
</dbReference>
<evidence type="ECO:0000259" key="5">
    <source>
        <dbReference type="PROSITE" id="PS51764"/>
    </source>
</evidence>
<evidence type="ECO:0000256" key="2">
    <source>
        <dbReference type="ARBA" id="ARBA00022801"/>
    </source>
</evidence>
<dbReference type="VEuPathDB" id="FungiDB:VP01_2873g1"/>
<keyword evidence="7" id="KW-1185">Reference proteome</keyword>
<dbReference type="GO" id="GO:0006080">
    <property type="term" value="P:substituted mannan metabolic process"/>
    <property type="evidence" value="ECO:0007669"/>
    <property type="project" value="InterPro"/>
</dbReference>
<comment type="similarity">
    <text evidence="1 4">Belongs to the glycosyl hydrolase 26 family.</text>
</comment>
<dbReference type="PANTHER" id="PTHR40079:SF4">
    <property type="entry name" value="GH26 DOMAIN-CONTAINING PROTEIN-RELATED"/>
    <property type="match status" value="1"/>
</dbReference>
<accession>A0A0L6V1U7</accession>
<organism evidence="6 7">
    <name type="scientific">Puccinia sorghi</name>
    <dbReference type="NCBI Taxonomy" id="27349"/>
    <lineage>
        <taxon>Eukaryota</taxon>
        <taxon>Fungi</taxon>
        <taxon>Dikarya</taxon>
        <taxon>Basidiomycota</taxon>
        <taxon>Pucciniomycotina</taxon>
        <taxon>Pucciniomycetes</taxon>
        <taxon>Pucciniales</taxon>
        <taxon>Pucciniaceae</taxon>
        <taxon>Puccinia</taxon>
    </lineage>
</organism>
<dbReference type="OrthoDB" id="428177at2759"/>
<dbReference type="AlphaFoldDB" id="A0A0L6V1U7"/>
<keyword evidence="2 4" id="KW-0378">Hydrolase</keyword>
<dbReference type="EMBL" id="LAVV01007805">
    <property type="protein sequence ID" value="KNZ54724.1"/>
    <property type="molecule type" value="Genomic_DNA"/>
</dbReference>
<evidence type="ECO:0000256" key="1">
    <source>
        <dbReference type="ARBA" id="ARBA00007754"/>
    </source>
</evidence>
<sequence>MTTPYMVLLEEDTDVKCDMKRDTPQGKREMLLLSLILALSLSLPWHVHAAGPALGELDQIYFGVWVDPDLGFQDTPSLFNSRLQRNASVFHIAQRMPLPPYNYTTGVGGPAPQYLIENTATDAAVFLTVYPTVLSAITDADYITLGNQLLAYSKDFNRTTFLRWAPEMQGRWNDYGQQPVSYLQAWKTMYKAVKSIAPATIIVWAPNLGHDYPYGQTANIEPNDMALLDTNKNGQLDRGDDPYMPYYPGDDYVDWIGISVYFKQFSRNINAAQPPGFCADILRGIDSQTHENSGFNWYDQFCASKPNKACLIAESGAAYHVDVPDGASELSIKQAWWQDCITNTTFLQTFPRIKLHMHFEFQKVEADIGPPDVRDYRLTNSTDILTAFQKDLNTVQDSYLWAQYRPITKPIQVNGPGVSAPATSSFSVPTLVLQTARNPQMSGLPTLFGVKRHSGVDKRRTELSRALCVVGASSLVLVWGWLGQSRKRALSRRVPISSTD</sequence>
<dbReference type="STRING" id="27349.A0A0L6V1U7"/>
<dbReference type="PROSITE" id="PS51764">
    <property type="entry name" value="GH26"/>
    <property type="match status" value="1"/>
</dbReference>
<feature type="domain" description="GH26" evidence="5">
    <location>
        <begin position="24"/>
        <end position="388"/>
    </location>
</feature>
<evidence type="ECO:0000256" key="3">
    <source>
        <dbReference type="ARBA" id="ARBA00023295"/>
    </source>
</evidence>
<dbReference type="InterPro" id="IPR017853">
    <property type="entry name" value="GH"/>
</dbReference>
<reference evidence="6 7" key="1">
    <citation type="submission" date="2015-08" db="EMBL/GenBank/DDBJ databases">
        <title>Next Generation Sequencing and Analysis of the Genome of Puccinia sorghi L Schw, the Causal Agent of Maize Common Rust.</title>
        <authorList>
            <person name="Rochi L."/>
            <person name="Burguener G."/>
            <person name="Darino M."/>
            <person name="Turjanski A."/>
            <person name="Kreff E."/>
            <person name="Dieguez M.J."/>
            <person name="Sacco F."/>
        </authorList>
    </citation>
    <scope>NUCLEOTIDE SEQUENCE [LARGE SCALE GENOMIC DNA]</scope>
    <source>
        <strain evidence="6 7">RO10H11247</strain>
    </source>
</reference>
<evidence type="ECO:0000256" key="4">
    <source>
        <dbReference type="PROSITE-ProRule" id="PRU01100"/>
    </source>
</evidence>
<feature type="active site" description="Proton donor" evidence="4">
    <location>
        <position position="167"/>
    </location>
</feature>
<protein>
    <recommendedName>
        <fullName evidence="5">GH26 domain-containing protein</fullName>
    </recommendedName>
</protein>
<dbReference type="GO" id="GO:0016985">
    <property type="term" value="F:mannan endo-1,4-beta-mannosidase activity"/>
    <property type="evidence" value="ECO:0007669"/>
    <property type="project" value="InterPro"/>
</dbReference>
<dbReference type="InterPro" id="IPR022790">
    <property type="entry name" value="GH26_dom"/>
</dbReference>
<name>A0A0L6V1U7_9BASI</name>
<feature type="active site" description="Nucleophile" evidence="4">
    <location>
        <position position="314"/>
    </location>
</feature>
<gene>
    <name evidence="6" type="ORF">VP01_2873g1</name>
</gene>
<dbReference type="Proteomes" id="UP000037035">
    <property type="component" value="Unassembled WGS sequence"/>
</dbReference>
<evidence type="ECO:0000313" key="7">
    <source>
        <dbReference type="Proteomes" id="UP000037035"/>
    </source>
</evidence>
<dbReference type="Gene3D" id="3.20.20.80">
    <property type="entry name" value="Glycosidases"/>
    <property type="match status" value="1"/>
</dbReference>
<comment type="caution">
    <text evidence="6">The sequence shown here is derived from an EMBL/GenBank/DDBJ whole genome shotgun (WGS) entry which is preliminary data.</text>
</comment>
<dbReference type="PANTHER" id="PTHR40079">
    <property type="entry name" value="MANNAN ENDO-1,4-BETA-MANNOSIDASE E-RELATED"/>
    <property type="match status" value="1"/>
</dbReference>
<evidence type="ECO:0000313" key="6">
    <source>
        <dbReference type="EMBL" id="KNZ54724.1"/>
    </source>
</evidence>